<dbReference type="OrthoDB" id="5393606at2759"/>
<evidence type="ECO:0000256" key="1">
    <source>
        <dbReference type="ARBA" id="ARBA00004141"/>
    </source>
</evidence>
<comment type="similarity">
    <text evidence="5">Belongs to the SAT4 family.</text>
</comment>
<dbReference type="PANTHER" id="PTHR33048">
    <property type="entry name" value="PTH11-LIKE INTEGRAL MEMBRANE PROTEIN (AFU_ORTHOLOGUE AFUA_5G11245)"/>
    <property type="match status" value="1"/>
</dbReference>
<dbReference type="EMBL" id="KV407459">
    <property type="protein sequence ID" value="KZF22334.1"/>
    <property type="molecule type" value="Genomic_DNA"/>
</dbReference>
<feature type="transmembrane region" description="Helical" evidence="6">
    <location>
        <begin position="239"/>
        <end position="262"/>
    </location>
</feature>
<feature type="transmembrane region" description="Helical" evidence="6">
    <location>
        <begin position="200"/>
        <end position="219"/>
    </location>
</feature>
<protein>
    <recommendedName>
        <fullName evidence="7">Rhodopsin domain-containing protein</fullName>
    </recommendedName>
</protein>
<dbReference type="AlphaFoldDB" id="A0A165GLF7"/>
<accession>A0A165GLF7</accession>
<feature type="transmembrane region" description="Helical" evidence="6">
    <location>
        <begin position="85"/>
        <end position="110"/>
    </location>
</feature>
<evidence type="ECO:0000256" key="6">
    <source>
        <dbReference type="SAM" id="Phobius"/>
    </source>
</evidence>
<dbReference type="InParanoid" id="A0A165GLF7"/>
<feature type="transmembrane region" description="Helical" evidence="6">
    <location>
        <begin position="12"/>
        <end position="33"/>
    </location>
</feature>
<dbReference type="OMA" id="IHKAWDA"/>
<dbReference type="GeneID" id="28897905"/>
<dbReference type="GO" id="GO:0016020">
    <property type="term" value="C:membrane"/>
    <property type="evidence" value="ECO:0007669"/>
    <property type="project" value="UniProtKB-SubCell"/>
</dbReference>
<keyword evidence="3 6" id="KW-1133">Transmembrane helix</keyword>
<feature type="transmembrane region" description="Helical" evidence="6">
    <location>
        <begin position="122"/>
        <end position="145"/>
    </location>
</feature>
<evidence type="ECO:0000313" key="8">
    <source>
        <dbReference type="EMBL" id="KZF22334.1"/>
    </source>
</evidence>
<dbReference type="InterPro" id="IPR052337">
    <property type="entry name" value="SAT4-like"/>
</dbReference>
<name>A0A165GLF7_XYLHT</name>
<feature type="domain" description="Rhodopsin" evidence="7">
    <location>
        <begin position="29"/>
        <end position="262"/>
    </location>
</feature>
<gene>
    <name evidence="8" type="ORF">L228DRAFT_248004</name>
</gene>
<dbReference type="InterPro" id="IPR049326">
    <property type="entry name" value="Rhodopsin_dom_fungi"/>
</dbReference>
<feature type="transmembrane region" description="Helical" evidence="6">
    <location>
        <begin position="45"/>
        <end position="65"/>
    </location>
</feature>
<sequence>MDRAAESDSYKIIACHAALIAISTIAVGLRLYSRVIVVKHAGWDDFLCALSYVLIMTVMIIDLVSCDSELGRHWDTLSMKHMEQFLKYQFAVEMLYIAAFMSIKMSYVCLYLRIFPHRTFRIINYCLLAFLTCNWLEETMVVVFQCHPVAHAFMPLMKGSCLNLLTFYYVSFGIKLATDLIVFSLPIPMMRGANMPKAQYIGVLVMFTLGFFVCIVSIIRATYLKDSITDATWLLVDQLNWSVIEVNTAVIASCIPALKTLVMQSSGMRRLLGMYRTHGASSRDHYDLKTNNMPLTDLGRSRHDKRERILEDGESEENIMANGSEPGHGDITVTTKWSIITSQHEAK</sequence>
<comment type="subcellular location">
    <subcellularLocation>
        <location evidence="1">Membrane</location>
        <topology evidence="1">Multi-pass membrane protein</topology>
    </subcellularLocation>
</comment>
<dbReference type="PANTHER" id="PTHR33048:SF123">
    <property type="entry name" value="INTEGRAL MEMBRANE PROTEIN"/>
    <property type="match status" value="1"/>
</dbReference>
<proteinExistence type="inferred from homology"/>
<keyword evidence="9" id="KW-1185">Reference proteome</keyword>
<evidence type="ECO:0000256" key="3">
    <source>
        <dbReference type="ARBA" id="ARBA00022989"/>
    </source>
</evidence>
<organism evidence="8 9">
    <name type="scientific">Xylona heveae (strain CBS 132557 / TC161)</name>
    <dbReference type="NCBI Taxonomy" id="1328760"/>
    <lineage>
        <taxon>Eukaryota</taxon>
        <taxon>Fungi</taxon>
        <taxon>Dikarya</taxon>
        <taxon>Ascomycota</taxon>
        <taxon>Pezizomycotina</taxon>
        <taxon>Xylonomycetes</taxon>
        <taxon>Xylonales</taxon>
        <taxon>Xylonaceae</taxon>
        <taxon>Xylona</taxon>
    </lineage>
</organism>
<dbReference type="Pfam" id="PF20684">
    <property type="entry name" value="Fung_rhodopsin"/>
    <property type="match status" value="1"/>
</dbReference>
<evidence type="ECO:0000259" key="7">
    <source>
        <dbReference type="Pfam" id="PF20684"/>
    </source>
</evidence>
<evidence type="ECO:0000256" key="5">
    <source>
        <dbReference type="ARBA" id="ARBA00038359"/>
    </source>
</evidence>
<reference evidence="8 9" key="1">
    <citation type="journal article" date="2016" name="Fungal Biol.">
        <title>The genome of Xylona heveae provides a window into fungal endophytism.</title>
        <authorList>
            <person name="Gazis R."/>
            <person name="Kuo A."/>
            <person name="Riley R."/>
            <person name="LaButti K."/>
            <person name="Lipzen A."/>
            <person name="Lin J."/>
            <person name="Amirebrahimi M."/>
            <person name="Hesse C.N."/>
            <person name="Spatafora J.W."/>
            <person name="Henrissat B."/>
            <person name="Hainaut M."/>
            <person name="Grigoriev I.V."/>
            <person name="Hibbett D.S."/>
        </authorList>
    </citation>
    <scope>NUCLEOTIDE SEQUENCE [LARGE SCALE GENOMIC DNA]</scope>
    <source>
        <strain evidence="8 9">TC161</strain>
    </source>
</reference>
<dbReference type="Proteomes" id="UP000076632">
    <property type="component" value="Unassembled WGS sequence"/>
</dbReference>
<keyword evidence="4 6" id="KW-0472">Membrane</keyword>
<evidence type="ECO:0000256" key="4">
    <source>
        <dbReference type="ARBA" id="ARBA00023136"/>
    </source>
</evidence>
<evidence type="ECO:0000256" key="2">
    <source>
        <dbReference type="ARBA" id="ARBA00022692"/>
    </source>
</evidence>
<keyword evidence="2 6" id="KW-0812">Transmembrane</keyword>
<feature type="transmembrane region" description="Helical" evidence="6">
    <location>
        <begin position="165"/>
        <end position="188"/>
    </location>
</feature>
<dbReference type="RefSeq" id="XP_018187889.1">
    <property type="nucleotide sequence ID" value="XM_018332768.1"/>
</dbReference>
<evidence type="ECO:0000313" key="9">
    <source>
        <dbReference type="Proteomes" id="UP000076632"/>
    </source>
</evidence>